<dbReference type="Proteomes" id="UP000568486">
    <property type="component" value="Unassembled WGS sequence"/>
</dbReference>
<protein>
    <recommendedName>
        <fullName evidence="3">DUF883 domain-containing protein</fullName>
    </recommendedName>
</protein>
<dbReference type="EMBL" id="JAAVLR010000002">
    <property type="protein sequence ID" value="NKC28991.1"/>
    <property type="molecule type" value="Genomic_DNA"/>
</dbReference>
<organism evidence="1 2">
    <name type="scientific">Brucella ciceri</name>
    <dbReference type="NCBI Taxonomy" id="391287"/>
    <lineage>
        <taxon>Bacteria</taxon>
        <taxon>Pseudomonadati</taxon>
        <taxon>Pseudomonadota</taxon>
        <taxon>Alphaproteobacteria</taxon>
        <taxon>Hyphomicrobiales</taxon>
        <taxon>Brucellaceae</taxon>
        <taxon>Brucella/Ochrobactrum group</taxon>
        <taxon>Brucella</taxon>
    </lineage>
</organism>
<keyword evidence="2" id="KW-1185">Reference proteome</keyword>
<evidence type="ECO:0000313" key="2">
    <source>
        <dbReference type="Proteomes" id="UP000568486"/>
    </source>
</evidence>
<comment type="caution">
    <text evidence="1">The sequence shown here is derived from an EMBL/GenBank/DDBJ whole genome shotgun (WGS) entry which is preliminary data.</text>
</comment>
<name>A0ABX1DVU8_9HYPH</name>
<proteinExistence type="predicted"/>
<reference evidence="1 2" key="1">
    <citation type="submission" date="2020-03" db="EMBL/GenBank/DDBJ databases">
        <title>Whole genome sequencing of clinical and environmental type strains of Ochrobactrum.</title>
        <authorList>
            <person name="Dharne M."/>
        </authorList>
    </citation>
    <scope>NUCLEOTIDE SEQUENCE [LARGE SCALE GENOMIC DNA]</scope>
    <source>
        <strain evidence="1 2">DSM 22292</strain>
    </source>
</reference>
<accession>A0ABX1DVU8</accession>
<evidence type="ECO:0000313" key="1">
    <source>
        <dbReference type="EMBL" id="NKC28991.1"/>
    </source>
</evidence>
<evidence type="ECO:0008006" key="3">
    <source>
        <dbReference type="Google" id="ProtNLM"/>
    </source>
</evidence>
<gene>
    <name evidence="1" type="ORF">HED52_19635</name>
</gene>
<sequence length="118" mass="12706">MEQLIDDARSLLVIEKENEMAQTTEGMLSEQIDALRKEISSLSSRLSDHLGNLSGATDNALASTKDVVNVLAEGAREHGQRAVQYARENPGTASAWASVGLVALVACMLMKGRGSRHR</sequence>